<dbReference type="OrthoDB" id="405996at2759"/>
<keyword evidence="2" id="KW-0926">Vacuole</keyword>
<feature type="domain" description="SAC" evidence="7">
    <location>
        <begin position="149"/>
        <end position="543"/>
    </location>
</feature>
<dbReference type="GO" id="GO:0043813">
    <property type="term" value="F:phosphatidylinositol-3,5-bisphosphate 5-phosphatase activity"/>
    <property type="evidence" value="ECO:0007669"/>
    <property type="project" value="InterPro"/>
</dbReference>
<dbReference type="InterPro" id="IPR043573">
    <property type="entry name" value="Fig4-like"/>
</dbReference>
<sequence>MGSESSESCLQSFRLYETFSNYYIIGRDKKKTFWKVLKIDRLESSELKIYEDSTTYTENECADLLKRLDEGNKKTGGLKLVTACYGIVGFVKFLEPYYMLLITKRRKIGEICGHAIYTITKSKMIPISNPTVRTLIAYSKNENRYQKLLCTVDLTKNFFFSYSYHVMRSLQKNLCEYKTGQCIYNKKCVWNAFLTSEIRNTLKNTLWTVALVHGFFKQVKLSISGREFTLTLIARRSRLYAGTRYLKRGVNKRGSVANDVETEQIVSEDAAKGRMMRISSVVQYRGSVPLIWSQNISGFRKFKPEFSLAPEQHNYEATKLHFENLAKRYGKPIIILSLLKTRGKKRAEKNLSAAYAKAITSIIEDLPEENQLRFCRWDLNTHMYHRRAIQELKQLGEFFANTLDLTGIFYCHVPQKLCLEGFLNLSYFDENNGQFYLENLNENEDADNLETKVDDGVSSGDVCRKYGVKSTTSQKGILRTNCLDCLDRTNIAQYMYGLVALGRQLHALGFIESPNVDLKNPLAEDLMKVYEAMGDTLALQYGGSPAHNKIFAEIRGQWRPVAGYQDLMKTVQRFYCNAFSDFERQDAINVFLGYFRPQLGKLSLWELDSGQRFNVGRSSTKRSFSDSDIHSRGDSTMTSTDLIHYQPLSKELQGGSMSLPDIPTQPLSDEAQGDDTSILECTPEVSTSIRQLMQVDQSLRSDDNHNVENRDVSNHSSLFDMDWHSSSGNSFVEANDRCPECKDTIDQMKGNFLGEYSMSFLNWVIHGEALFHGS</sequence>
<dbReference type="KEGG" id="qlo:115989397"/>
<dbReference type="GeneID" id="115989397"/>
<dbReference type="OMA" id="AYCNTEK"/>
<keyword evidence="3" id="KW-0378">Hydrolase</keyword>
<dbReference type="Gramene" id="QL05p001924:mrna">
    <property type="protein sequence ID" value="QL05p001924:mrna"/>
    <property type="gene ID" value="QL05p001924"/>
</dbReference>
<dbReference type="RefSeq" id="XP_030968929.1">
    <property type="nucleotide sequence ID" value="XM_031113069.1"/>
</dbReference>
<comment type="subunit">
    <text evidence="6">Component of the PI(3,5)P2 regulatory complex at least composed of ATG18, SAC/FIG4, FAB1 and VAC14.</text>
</comment>
<dbReference type="AlphaFoldDB" id="A0A7N2LM27"/>
<name>A0A7N2LM27_QUELO</name>
<dbReference type="GO" id="GO:0046856">
    <property type="term" value="P:phosphatidylinositol dephosphorylation"/>
    <property type="evidence" value="ECO:0007669"/>
    <property type="project" value="InterPro"/>
</dbReference>
<evidence type="ECO:0000256" key="3">
    <source>
        <dbReference type="ARBA" id="ARBA00022801"/>
    </source>
</evidence>
<gene>
    <name evidence="8" type="primary">LOC115989397</name>
</gene>
<dbReference type="EnsemblPlants" id="QL05p001924:mrna">
    <property type="protein sequence ID" value="QL05p001924:mrna"/>
    <property type="gene ID" value="QL05p001924"/>
</dbReference>
<comment type="subcellular location">
    <subcellularLocation>
        <location evidence="1">Vacuole membrane</location>
        <topology evidence="1">Peripheral membrane protein</topology>
    </subcellularLocation>
</comment>
<evidence type="ECO:0000256" key="1">
    <source>
        <dbReference type="ARBA" id="ARBA00004148"/>
    </source>
</evidence>
<dbReference type="Proteomes" id="UP000594261">
    <property type="component" value="Chromosome 5"/>
</dbReference>
<evidence type="ECO:0000256" key="5">
    <source>
        <dbReference type="ARBA" id="ARBA00023337"/>
    </source>
</evidence>
<keyword evidence="9" id="KW-1185">Reference proteome</keyword>
<dbReference type="Pfam" id="PF02383">
    <property type="entry name" value="Syja_N"/>
    <property type="match status" value="1"/>
</dbReference>
<evidence type="ECO:0000256" key="6">
    <source>
        <dbReference type="ARBA" id="ARBA00023464"/>
    </source>
</evidence>
<dbReference type="GO" id="GO:0005774">
    <property type="term" value="C:vacuolar membrane"/>
    <property type="evidence" value="ECO:0007669"/>
    <property type="project" value="UniProtKB-SubCell"/>
</dbReference>
<evidence type="ECO:0000256" key="4">
    <source>
        <dbReference type="ARBA" id="ARBA00023136"/>
    </source>
</evidence>
<dbReference type="PANTHER" id="PTHR45738:SF3">
    <property type="entry name" value="OS03G0182400 PROTEIN"/>
    <property type="match status" value="1"/>
</dbReference>
<dbReference type="InterPro" id="IPR002013">
    <property type="entry name" value="SAC_dom"/>
</dbReference>
<reference evidence="8" key="2">
    <citation type="submission" date="2021-01" db="UniProtKB">
        <authorList>
            <consortium name="EnsemblPlants"/>
        </authorList>
    </citation>
    <scope>IDENTIFICATION</scope>
</reference>
<reference evidence="8 9" key="1">
    <citation type="journal article" date="2016" name="G3 (Bethesda)">
        <title>First Draft Assembly and Annotation of the Genome of a California Endemic Oak Quercus lobata Nee (Fagaceae).</title>
        <authorList>
            <person name="Sork V.L."/>
            <person name="Fitz-Gibbon S.T."/>
            <person name="Puiu D."/>
            <person name="Crepeau M."/>
            <person name="Gugger P.F."/>
            <person name="Sherman R."/>
            <person name="Stevens K."/>
            <person name="Langley C.H."/>
            <person name="Pellegrini M."/>
            <person name="Salzberg S.L."/>
        </authorList>
    </citation>
    <scope>NUCLEOTIDE SEQUENCE [LARGE SCALE GENOMIC DNA]</scope>
    <source>
        <strain evidence="8 9">cv. SW786</strain>
    </source>
</reference>
<protein>
    <recommendedName>
        <fullName evidence="7">SAC domain-containing protein</fullName>
    </recommendedName>
</protein>
<evidence type="ECO:0000259" key="7">
    <source>
        <dbReference type="PROSITE" id="PS50275"/>
    </source>
</evidence>
<dbReference type="PROSITE" id="PS50275">
    <property type="entry name" value="SAC"/>
    <property type="match status" value="1"/>
</dbReference>
<dbReference type="EMBL" id="LRBV02000005">
    <property type="status" value="NOT_ANNOTATED_CDS"/>
    <property type="molecule type" value="Genomic_DNA"/>
</dbReference>
<evidence type="ECO:0000313" key="9">
    <source>
        <dbReference type="Proteomes" id="UP000594261"/>
    </source>
</evidence>
<organism evidence="8 9">
    <name type="scientific">Quercus lobata</name>
    <name type="common">Valley oak</name>
    <dbReference type="NCBI Taxonomy" id="97700"/>
    <lineage>
        <taxon>Eukaryota</taxon>
        <taxon>Viridiplantae</taxon>
        <taxon>Streptophyta</taxon>
        <taxon>Embryophyta</taxon>
        <taxon>Tracheophyta</taxon>
        <taxon>Spermatophyta</taxon>
        <taxon>Magnoliopsida</taxon>
        <taxon>eudicotyledons</taxon>
        <taxon>Gunneridae</taxon>
        <taxon>Pentapetalae</taxon>
        <taxon>rosids</taxon>
        <taxon>fabids</taxon>
        <taxon>Fagales</taxon>
        <taxon>Fagaceae</taxon>
        <taxon>Quercus</taxon>
    </lineage>
</organism>
<dbReference type="InParanoid" id="A0A7N2LM27"/>
<evidence type="ECO:0000256" key="2">
    <source>
        <dbReference type="ARBA" id="ARBA00022554"/>
    </source>
</evidence>
<accession>A0A7N2LM27</accession>
<proteinExistence type="predicted"/>
<keyword evidence="4" id="KW-0472">Membrane</keyword>
<evidence type="ECO:0000313" key="8">
    <source>
        <dbReference type="EnsemblPlants" id="QL05p001924:mrna"/>
    </source>
</evidence>
<dbReference type="PANTHER" id="PTHR45738">
    <property type="entry name" value="POLYPHOSPHOINOSITIDE PHOSPHATASE"/>
    <property type="match status" value="1"/>
</dbReference>
<comment type="catalytic activity">
    <reaction evidence="5">
        <text>a 1,2-diacyl-sn-glycero-3-phospho-(1D-myo-inositol-3,5-bisphosphate) + H2O = a 1,2-diacyl-sn-glycero-3-phospho-(1D-myo-inositol-3-phosphate) + phosphate</text>
        <dbReference type="Rhea" id="RHEA:32955"/>
        <dbReference type="ChEBI" id="CHEBI:15377"/>
        <dbReference type="ChEBI" id="CHEBI:43474"/>
        <dbReference type="ChEBI" id="CHEBI:57923"/>
        <dbReference type="ChEBI" id="CHEBI:58088"/>
    </reaction>
</comment>